<name>A5B2M7_VITVI</name>
<gene>
    <name evidence="2" type="ORF">VITISV_023375</name>
</gene>
<dbReference type="PANTHER" id="PTHR33067">
    <property type="entry name" value="RNA-DIRECTED DNA POLYMERASE-RELATED"/>
    <property type="match status" value="1"/>
</dbReference>
<accession>A5B2M7</accession>
<dbReference type="InterPro" id="IPR021109">
    <property type="entry name" value="Peptidase_aspartic_dom_sf"/>
</dbReference>
<dbReference type="EMBL" id="AM444447">
    <property type="protein sequence ID" value="CAN80716.1"/>
    <property type="molecule type" value="Genomic_DNA"/>
</dbReference>
<feature type="compositionally biased region" description="Basic and acidic residues" evidence="1">
    <location>
        <begin position="411"/>
        <end position="424"/>
    </location>
</feature>
<dbReference type="CDD" id="cd00303">
    <property type="entry name" value="retropepsin_like"/>
    <property type="match status" value="1"/>
</dbReference>
<feature type="region of interest" description="Disordered" evidence="1">
    <location>
        <begin position="441"/>
        <end position="471"/>
    </location>
</feature>
<feature type="region of interest" description="Disordered" evidence="1">
    <location>
        <begin position="399"/>
        <end position="424"/>
    </location>
</feature>
<feature type="compositionally biased region" description="Basic and acidic residues" evidence="1">
    <location>
        <begin position="457"/>
        <end position="471"/>
    </location>
</feature>
<evidence type="ECO:0000256" key="1">
    <source>
        <dbReference type="SAM" id="MobiDB-lite"/>
    </source>
</evidence>
<evidence type="ECO:0000313" key="2">
    <source>
        <dbReference type="EMBL" id="CAN80716.1"/>
    </source>
</evidence>
<dbReference type="AlphaFoldDB" id="A5B2M7"/>
<organism evidence="2">
    <name type="scientific">Vitis vinifera</name>
    <name type="common">Grape</name>
    <dbReference type="NCBI Taxonomy" id="29760"/>
    <lineage>
        <taxon>Eukaryota</taxon>
        <taxon>Viridiplantae</taxon>
        <taxon>Streptophyta</taxon>
        <taxon>Embryophyta</taxon>
        <taxon>Tracheophyta</taxon>
        <taxon>Spermatophyta</taxon>
        <taxon>Magnoliopsida</taxon>
        <taxon>eudicotyledons</taxon>
        <taxon>Gunneridae</taxon>
        <taxon>Pentapetalae</taxon>
        <taxon>rosids</taxon>
        <taxon>Vitales</taxon>
        <taxon>Vitaceae</taxon>
        <taxon>Viteae</taxon>
        <taxon>Vitis</taxon>
    </lineage>
</organism>
<protein>
    <recommendedName>
        <fullName evidence="3">Retrotransposon gag domain-containing protein</fullName>
    </recommendedName>
</protein>
<sequence length="626" mass="71119">MAFGRQLHQAEGQFRTMEIKVRIPQSKVWEFRTPQTKVVGVHKWFLNSKFCFKSLGITLTGQYMWDVELMLELDSKGASIPIGPNGPRSKLIYLVSMGYEGRIGSKFTFVYKSVLLCMPNWIRDSGGRLVKRKTPHNKELELSLNIMEATPEDQYSHHGNQDNPNAFRSMRDRMHPSRMSAPSCIVPPIEQLVIKPHIVSLLPTFHGMESENPYAHIKEFEDACNTFQEGRASIDLMRLKQLLETMCGGDFMSKNLEEAMDFLSYVAELSRGWDESNKGEVGKMKSQPNSFNAKAGMYTLNEDVDRKAKFAAMMRRLEELELKKIHEVQDVAETPVKVVGDFVGDQKSINAQLSQRIDSVENTLNKMMDGMQNDLSQKIDNLQYSISRLTNLNTVQEKGRFPSQPHQNPKGIHEVETHEGESSQVRDVKALITLRSGKKVELPTPKPHVEEEEEQETEKREEIKGKKKNISEGKEDHDLTVNANLEKDLCTIKRGLNVNKKAFLTEQVSNIIQCKSPLKYKDPRCPTISVMIGGKVVEKALLDLGASVNLQPYFVYKQLGLGELNPTSITLSLANRSVKIPRGIIEDVLVQVDNFYYLVDFVVLDTNPIVKETNHVPIDYYSKRAI</sequence>
<proteinExistence type="predicted"/>
<evidence type="ECO:0008006" key="3">
    <source>
        <dbReference type="Google" id="ProtNLM"/>
    </source>
</evidence>
<reference evidence="2" key="1">
    <citation type="journal article" date="2007" name="PLoS ONE">
        <title>The first genome sequence of an elite grapevine cultivar (Pinot noir Vitis vinifera L.): coping with a highly heterozygous genome.</title>
        <authorList>
            <person name="Velasco R."/>
            <person name="Zharkikh A."/>
            <person name="Troggio M."/>
            <person name="Cartwright D.A."/>
            <person name="Cestaro A."/>
            <person name="Pruss D."/>
            <person name="Pindo M."/>
            <person name="FitzGerald L.M."/>
            <person name="Vezzulli S."/>
            <person name="Reid J."/>
            <person name="Malacarne G."/>
            <person name="Iliev D."/>
            <person name="Coppola G."/>
            <person name="Wardell B."/>
            <person name="Micheletti D."/>
            <person name="Macalma T."/>
            <person name="Facci M."/>
            <person name="Mitchell J.T."/>
            <person name="Perazzolli M."/>
            <person name="Eldredge G."/>
            <person name="Gatto P."/>
            <person name="Oyzerski R."/>
            <person name="Moretto M."/>
            <person name="Gutin N."/>
            <person name="Stefanini M."/>
            <person name="Chen Y."/>
            <person name="Segala C."/>
            <person name="Davenport C."/>
            <person name="Dematte L."/>
            <person name="Mraz A."/>
            <person name="Battilana J."/>
            <person name="Stormo K."/>
            <person name="Costa F."/>
            <person name="Tao Q."/>
            <person name="Si-Ammour A."/>
            <person name="Harkins T."/>
            <person name="Lackey A."/>
            <person name="Perbost C."/>
            <person name="Taillon B."/>
            <person name="Stella A."/>
            <person name="Solovyev V."/>
            <person name="Fawcett J.A."/>
            <person name="Sterck L."/>
            <person name="Vandepoele K."/>
            <person name="Grando S.M."/>
            <person name="Toppo S."/>
            <person name="Moser C."/>
            <person name="Lanchbury J."/>
            <person name="Bogden R."/>
            <person name="Skolnick M."/>
            <person name="Sgaramella V."/>
            <person name="Bhatnagar S.K."/>
            <person name="Fontana P."/>
            <person name="Gutin A."/>
            <person name="Van de Peer Y."/>
            <person name="Salamini F."/>
            <person name="Viola R."/>
        </authorList>
    </citation>
    <scope>NUCLEOTIDE SEQUENCE</scope>
</reference>
<dbReference type="Gene3D" id="2.40.70.10">
    <property type="entry name" value="Acid Proteases"/>
    <property type="match status" value="1"/>
</dbReference>
<dbReference type="PANTHER" id="PTHR33067:SF32">
    <property type="entry name" value="ASPARTIC PEPTIDASE DDI1-TYPE DOMAIN-CONTAINING PROTEIN"/>
    <property type="match status" value="1"/>
</dbReference>